<evidence type="ECO:0000259" key="1">
    <source>
        <dbReference type="Pfam" id="PF07755"/>
    </source>
</evidence>
<dbReference type="InterPro" id="IPR011669">
    <property type="entry name" value="DgcN-like"/>
</dbReference>
<evidence type="ECO:0008006" key="5">
    <source>
        <dbReference type="Google" id="ProtNLM"/>
    </source>
</evidence>
<dbReference type="PANTHER" id="PTHR40690:SF1">
    <property type="entry name" value="DUF1611 DOMAIN-CONTAINING PROTEIN"/>
    <property type="match status" value="1"/>
</dbReference>
<dbReference type="InterPro" id="IPR035402">
    <property type="entry name" value="DgcN-like_N"/>
</dbReference>
<dbReference type="InterPro" id="IPR035086">
    <property type="entry name" value="DgcN-like_C"/>
</dbReference>
<accession>A0A809R677</accession>
<gene>
    <name evidence="3" type="ORF">NPRO_05940</name>
</gene>
<dbReference type="Gene3D" id="3.40.50.300">
    <property type="entry name" value="P-loop containing nucleotide triphosphate hydrolases"/>
    <property type="match status" value="1"/>
</dbReference>
<evidence type="ECO:0000313" key="4">
    <source>
        <dbReference type="Proteomes" id="UP000662873"/>
    </source>
</evidence>
<dbReference type="Gene3D" id="3.40.50.720">
    <property type="entry name" value="NAD(P)-binding Rossmann-like Domain"/>
    <property type="match status" value="1"/>
</dbReference>
<evidence type="ECO:0000259" key="2">
    <source>
        <dbReference type="Pfam" id="PF17396"/>
    </source>
</evidence>
<name>A0A809R677_9BACT</name>
<proteinExistence type="predicted"/>
<dbReference type="Proteomes" id="UP000662873">
    <property type="component" value="Chromosome"/>
</dbReference>
<feature type="domain" description="D-glutamate N-acetyltransferase-like N-terminal" evidence="2">
    <location>
        <begin position="44"/>
        <end position="130"/>
    </location>
</feature>
<dbReference type="KEGG" id="npy:NPRO_05940"/>
<sequence>MLRTDHKLALFMEGALGEDTGKMGLAVLRYSPNPVACVIDSCHVGADLRGLVKVDRSPPIVGTVREAAALGAEVLVLGIAPPGGLIPERWWACIDEAVELGLSVVNGLHDHLAERYRDLREGQWVWDVRVEPKGLKPGEGLARTLSNRRVLMVGTDMSVGKMTSGLEVHFEMLRRGVKSAFVATGQVGITVMGSGVPLDAVRLDFASGAIEREVMAARDADVVVVEGQGALLHPGSSATLPLMRGTIPTDLIMCTRANQPTLRRVPWVRVPSLKEYIALYESLASTLGTFPSPKTLGLCVITASLEEGAALDECKRIEDETGLPTVDPIRHGVSRLVDSLLGTPPILRPVS</sequence>
<evidence type="ECO:0000313" key="3">
    <source>
        <dbReference type="EMBL" id="BBO22999.1"/>
    </source>
</evidence>
<dbReference type="AlphaFoldDB" id="A0A809R677"/>
<protein>
    <recommendedName>
        <fullName evidence="5">DUF1611 domain-containing protein</fullName>
    </recommendedName>
</protein>
<dbReference type="Pfam" id="PF07755">
    <property type="entry name" value="DUF1611"/>
    <property type="match status" value="1"/>
</dbReference>
<reference evidence="3" key="1">
    <citation type="journal article" name="DNA Res.">
        <title>The physiological potential of anammox bacteria as revealed by their core genome structure.</title>
        <authorList>
            <person name="Okubo T."/>
            <person name="Toyoda A."/>
            <person name="Fukuhara K."/>
            <person name="Uchiyama I."/>
            <person name="Harigaya Y."/>
            <person name="Kuroiwa M."/>
            <person name="Suzuki T."/>
            <person name="Murakami Y."/>
            <person name="Suwa Y."/>
            <person name="Takami H."/>
        </authorList>
    </citation>
    <scope>NUCLEOTIDE SEQUENCE</scope>
    <source>
        <strain evidence="3">317325-2</strain>
    </source>
</reference>
<dbReference type="PIRSF" id="PIRSF026760">
    <property type="entry name" value="UCP026760"/>
    <property type="match status" value="1"/>
</dbReference>
<dbReference type="PANTHER" id="PTHR40690">
    <property type="entry name" value="GLL3100 PROTEIN"/>
    <property type="match status" value="1"/>
</dbReference>
<organism evidence="3 4">
    <name type="scientific">Candidatus Nitrosymbiomonas proteolyticus</name>
    <dbReference type="NCBI Taxonomy" id="2608984"/>
    <lineage>
        <taxon>Bacteria</taxon>
        <taxon>Bacillati</taxon>
        <taxon>Armatimonadota</taxon>
        <taxon>Armatimonadota incertae sedis</taxon>
        <taxon>Candidatus Nitrosymbiomonas</taxon>
    </lineage>
</organism>
<dbReference type="EMBL" id="AP021858">
    <property type="protein sequence ID" value="BBO22999.1"/>
    <property type="molecule type" value="Genomic_DNA"/>
</dbReference>
<feature type="domain" description="D-glutamate N-acetyltransferase-like C-terminal" evidence="1">
    <location>
        <begin position="138"/>
        <end position="337"/>
    </location>
</feature>
<dbReference type="SUPFAM" id="SSF52540">
    <property type="entry name" value="P-loop containing nucleoside triphosphate hydrolases"/>
    <property type="match status" value="1"/>
</dbReference>
<dbReference type="Pfam" id="PF17396">
    <property type="entry name" value="DUF1611_N"/>
    <property type="match status" value="1"/>
</dbReference>
<dbReference type="InterPro" id="IPR027417">
    <property type="entry name" value="P-loop_NTPase"/>
</dbReference>